<accession>A0A0D2MHA9</accession>
<dbReference type="EMBL" id="KN817546">
    <property type="protein sequence ID" value="KJA23028.1"/>
    <property type="molecule type" value="Genomic_DNA"/>
</dbReference>
<proteinExistence type="predicted"/>
<gene>
    <name evidence="2" type="ORF">HYPSUDRAFT_54651</name>
</gene>
<reference evidence="3" key="1">
    <citation type="submission" date="2014-04" db="EMBL/GenBank/DDBJ databases">
        <title>Evolutionary Origins and Diversification of the Mycorrhizal Mutualists.</title>
        <authorList>
            <consortium name="DOE Joint Genome Institute"/>
            <consortium name="Mycorrhizal Genomics Consortium"/>
            <person name="Kohler A."/>
            <person name="Kuo A."/>
            <person name="Nagy L.G."/>
            <person name="Floudas D."/>
            <person name="Copeland A."/>
            <person name="Barry K.W."/>
            <person name="Cichocki N."/>
            <person name="Veneault-Fourrey C."/>
            <person name="LaButti K."/>
            <person name="Lindquist E.A."/>
            <person name="Lipzen A."/>
            <person name="Lundell T."/>
            <person name="Morin E."/>
            <person name="Murat C."/>
            <person name="Riley R."/>
            <person name="Ohm R."/>
            <person name="Sun H."/>
            <person name="Tunlid A."/>
            <person name="Henrissat B."/>
            <person name="Grigoriev I.V."/>
            <person name="Hibbett D.S."/>
            <person name="Martin F."/>
        </authorList>
    </citation>
    <scope>NUCLEOTIDE SEQUENCE [LARGE SCALE GENOMIC DNA]</scope>
    <source>
        <strain evidence="3">FD-334 SS-4</strain>
    </source>
</reference>
<dbReference type="AlphaFoldDB" id="A0A0D2MHA9"/>
<feature type="region of interest" description="Disordered" evidence="1">
    <location>
        <begin position="97"/>
        <end position="125"/>
    </location>
</feature>
<evidence type="ECO:0000313" key="2">
    <source>
        <dbReference type="EMBL" id="KJA23028.1"/>
    </source>
</evidence>
<sequence>MPANMTPQATQTTPATSAPRRAKSVQWSTAITSAPSITVDIPASQHFQAKRKLAREHRDTAAAAMGWSFPSASVVSAPPAGSLDQELFDDKLAFFASDHDSDTNQPPAAPHSKAPKSNHGLQGIQPDNMHTCLLTNIHQDKIRRMGHSMAIRRIHAKLSEISEIVDTIEEELALLVSHV</sequence>
<dbReference type="Proteomes" id="UP000054270">
    <property type="component" value="Unassembled WGS sequence"/>
</dbReference>
<organism evidence="2 3">
    <name type="scientific">Hypholoma sublateritium (strain FD-334 SS-4)</name>
    <dbReference type="NCBI Taxonomy" id="945553"/>
    <lineage>
        <taxon>Eukaryota</taxon>
        <taxon>Fungi</taxon>
        <taxon>Dikarya</taxon>
        <taxon>Basidiomycota</taxon>
        <taxon>Agaricomycotina</taxon>
        <taxon>Agaricomycetes</taxon>
        <taxon>Agaricomycetidae</taxon>
        <taxon>Agaricales</taxon>
        <taxon>Agaricineae</taxon>
        <taxon>Strophariaceae</taxon>
        <taxon>Hypholoma</taxon>
    </lineage>
</organism>
<protein>
    <submittedName>
        <fullName evidence="2">Uncharacterized protein</fullName>
    </submittedName>
</protein>
<keyword evidence="3" id="KW-1185">Reference proteome</keyword>
<evidence type="ECO:0000313" key="3">
    <source>
        <dbReference type="Proteomes" id="UP000054270"/>
    </source>
</evidence>
<feature type="compositionally biased region" description="Low complexity" evidence="1">
    <location>
        <begin position="1"/>
        <end position="19"/>
    </location>
</feature>
<name>A0A0D2MHA9_HYPSF</name>
<feature type="region of interest" description="Disordered" evidence="1">
    <location>
        <begin position="1"/>
        <end position="25"/>
    </location>
</feature>
<evidence type="ECO:0000256" key="1">
    <source>
        <dbReference type="SAM" id="MobiDB-lite"/>
    </source>
</evidence>